<keyword evidence="5 6" id="KW-0694">RNA-binding</keyword>
<keyword evidence="9" id="KW-1185">Reference proteome</keyword>
<dbReference type="AlphaFoldDB" id="A0A5S5CC23"/>
<keyword evidence="3 6" id="KW-0255">Endonuclease</keyword>
<dbReference type="NCBIfam" id="TIGR00188">
    <property type="entry name" value="rnpA"/>
    <property type="match status" value="1"/>
</dbReference>
<evidence type="ECO:0000256" key="3">
    <source>
        <dbReference type="ARBA" id="ARBA00022759"/>
    </source>
</evidence>
<dbReference type="Pfam" id="PF00825">
    <property type="entry name" value="Ribonuclease_P"/>
    <property type="match status" value="1"/>
</dbReference>
<comment type="similarity">
    <text evidence="6">Belongs to the RnpA family.</text>
</comment>
<keyword evidence="1 6" id="KW-0819">tRNA processing</keyword>
<organism evidence="8 9">
    <name type="scientific">Aquimarina intermedia</name>
    <dbReference type="NCBI Taxonomy" id="350814"/>
    <lineage>
        <taxon>Bacteria</taxon>
        <taxon>Pseudomonadati</taxon>
        <taxon>Bacteroidota</taxon>
        <taxon>Flavobacteriia</taxon>
        <taxon>Flavobacteriales</taxon>
        <taxon>Flavobacteriaceae</taxon>
        <taxon>Aquimarina</taxon>
    </lineage>
</organism>
<evidence type="ECO:0000313" key="8">
    <source>
        <dbReference type="EMBL" id="TYP76921.1"/>
    </source>
</evidence>
<dbReference type="PANTHER" id="PTHR33992">
    <property type="entry name" value="RIBONUCLEASE P PROTEIN COMPONENT"/>
    <property type="match status" value="1"/>
</dbReference>
<dbReference type="OrthoDB" id="1524972at2"/>
<keyword evidence="2 6" id="KW-0540">Nuclease</keyword>
<dbReference type="SUPFAM" id="SSF54211">
    <property type="entry name" value="Ribosomal protein S5 domain 2-like"/>
    <property type="match status" value="1"/>
</dbReference>
<dbReference type="GO" id="GO:0042781">
    <property type="term" value="F:3'-tRNA processing endoribonuclease activity"/>
    <property type="evidence" value="ECO:0007669"/>
    <property type="project" value="TreeGrafter"/>
</dbReference>
<evidence type="ECO:0000256" key="4">
    <source>
        <dbReference type="ARBA" id="ARBA00022801"/>
    </source>
</evidence>
<evidence type="ECO:0000256" key="2">
    <source>
        <dbReference type="ARBA" id="ARBA00022722"/>
    </source>
</evidence>
<dbReference type="HAMAP" id="MF_00227">
    <property type="entry name" value="RNase_P"/>
    <property type="match status" value="1"/>
</dbReference>
<reference evidence="8 9" key="1">
    <citation type="submission" date="2019-07" db="EMBL/GenBank/DDBJ databases">
        <title>Genomic Encyclopedia of Archaeal and Bacterial Type Strains, Phase II (KMG-II): from individual species to whole genera.</title>
        <authorList>
            <person name="Goeker M."/>
        </authorList>
    </citation>
    <scope>NUCLEOTIDE SEQUENCE [LARGE SCALE GENOMIC DNA]</scope>
    <source>
        <strain evidence="8 9">DSM 17527</strain>
    </source>
</reference>
<name>A0A5S5CC23_9FLAO</name>
<dbReference type="GO" id="GO:0000049">
    <property type="term" value="F:tRNA binding"/>
    <property type="evidence" value="ECO:0007669"/>
    <property type="project" value="UniProtKB-UniRule"/>
</dbReference>
<comment type="caution">
    <text evidence="8">The sequence shown here is derived from an EMBL/GenBank/DDBJ whole genome shotgun (WGS) entry which is preliminary data.</text>
</comment>
<comment type="subunit">
    <text evidence="6">Consists of a catalytic RNA component (M1 or rnpB) and a protein subunit.</text>
</comment>
<proteinExistence type="inferred from homology"/>
<dbReference type="GO" id="GO:0030677">
    <property type="term" value="C:ribonuclease P complex"/>
    <property type="evidence" value="ECO:0007669"/>
    <property type="project" value="TreeGrafter"/>
</dbReference>
<protein>
    <recommendedName>
        <fullName evidence="6 7">Ribonuclease P protein component</fullName>
        <shortName evidence="6">RNase P protein</shortName>
        <shortName evidence="6">RNaseP protein</shortName>
        <ecNumber evidence="6 7">3.1.26.5</ecNumber>
    </recommendedName>
    <alternativeName>
        <fullName evidence="6">Protein C5</fullName>
    </alternativeName>
</protein>
<accession>A0A5S5CC23</accession>
<comment type="function">
    <text evidence="6">RNaseP catalyzes the removal of the 5'-leader sequence from pre-tRNA to produce the mature 5'-terminus. It can also cleave other RNA substrates such as 4.5S RNA. The protein component plays an auxiliary but essential role in vivo by binding to the 5'-leader sequence and broadening the substrate specificity of the ribozyme.</text>
</comment>
<dbReference type="InterPro" id="IPR000100">
    <property type="entry name" value="RNase_P"/>
</dbReference>
<comment type="catalytic activity">
    <reaction evidence="6">
        <text>Endonucleolytic cleavage of RNA, removing 5'-extranucleotides from tRNA precursor.</text>
        <dbReference type="EC" id="3.1.26.5"/>
    </reaction>
</comment>
<evidence type="ECO:0000256" key="7">
    <source>
        <dbReference type="NCBIfam" id="TIGR00188"/>
    </source>
</evidence>
<evidence type="ECO:0000256" key="6">
    <source>
        <dbReference type="HAMAP-Rule" id="MF_00227"/>
    </source>
</evidence>
<dbReference type="GO" id="GO:0004526">
    <property type="term" value="F:ribonuclease P activity"/>
    <property type="evidence" value="ECO:0007669"/>
    <property type="project" value="UniProtKB-UniRule"/>
</dbReference>
<sequence length="127" mass="14872">MQATLSKKERLKSKKTIEFLFSEGKSVAQYPIRLIYTVGPDTEETNLRAAVSVSKRNFKKAVDRNHIKRLLRESYRKNKYLVQQQTTQSYNLMILYTGKEFPSSSRIEKSVMKVLQKFMDKEISKSN</sequence>
<dbReference type="Proteomes" id="UP000324376">
    <property type="component" value="Unassembled WGS sequence"/>
</dbReference>
<keyword evidence="4 6" id="KW-0378">Hydrolase</keyword>
<dbReference type="EMBL" id="VNHU01000001">
    <property type="protein sequence ID" value="TYP76921.1"/>
    <property type="molecule type" value="Genomic_DNA"/>
</dbReference>
<dbReference type="GO" id="GO:0001682">
    <property type="term" value="P:tRNA 5'-leader removal"/>
    <property type="evidence" value="ECO:0007669"/>
    <property type="project" value="UniProtKB-UniRule"/>
</dbReference>
<dbReference type="PANTHER" id="PTHR33992:SF1">
    <property type="entry name" value="RIBONUCLEASE P PROTEIN COMPONENT"/>
    <property type="match status" value="1"/>
</dbReference>
<dbReference type="InterPro" id="IPR014721">
    <property type="entry name" value="Ribsml_uS5_D2-typ_fold_subgr"/>
</dbReference>
<evidence type="ECO:0000313" key="9">
    <source>
        <dbReference type="Proteomes" id="UP000324376"/>
    </source>
</evidence>
<evidence type="ECO:0000256" key="5">
    <source>
        <dbReference type="ARBA" id="ARBA00022884"/>
    </source>
</evidence>
<evidence type="ECO:0000256" key="1">
    <source>
        <dbReference type="ARBA" id="ARBA00022694"/>
    </source>
</evidence>
<dbReference type="InterPro" id="IPR020568">
    <property type="entry name" value="Ribosomal_Su5_D2-typ_SF"/>
</dbReference>
<gene>
    <name evidence="6" type="primary">rnpA</name>
    <name evidence="8" type="ORF">BD809_10167</name>
</gene>
<dbReference type="EC" id="3.1.26.5" evidence="6 7"/>
<dbReference type="RefSeq" id="WP_148780959.1">
    <property type="nucleotide sequence ID" value="NZ_VNHU01000001.1"/>
</dbReference>
<dbReference type="Gene3D" id="3.30.230.10">
    <property type="match status" value="1"/>
</dbReference>